<evidence type="ECO:0000313" key="3">
    <source>
        <dbReference type="EMBL" id="ONK67848.1"/>
    </source>
</evidence>
<evidence type="ECO:0000256" key="1">
    <source>
        <dbReference type="SAM" id="MobiDB-lite"/>
    </source>
</evidence>
<evidence type="ECO:0000313" key="4">
    <source>
        <dbReference type="Proteomes" id="UP000243459"/>
    </source>
</evidence>
<dbReference type="PANTHER" id="PTHR33573">
    <property type="entry name" value="CASP-LIKE PROTEIN 4A4"/>
    <property type="match status" value="1"/>
</dbReference>
<keyword evidence="2" id="KW-1133">Transmembrane helix</keyword>
<proteinExistence type="predicted"/>
<feature type="transmembrane region" description="Helical" evidence="2">
    <location>
        <begin position="50"/>
        <end position="67"/>
    </location>
</feature>
<feature type="region of interest" description="Disordered" evidence="1">
    <location>
        <begin position="1"/>
        <end position="23"/>
    </location>
</feature>
<organism evidence="3 4">
    <name type="scientific">Asparagus officinalis</name>
    <name type="common">Garden asparagus</name>
    <dbReference type="NCBI Taxonomy" id="4686"/>
    <lineage>
        <taxon>Eukaryota</taxon>
        <taxon>Viridiplantae</taxon>
        <taxon>Streptophyta</taxon>
        <taxon>Embryophyta</taxon>
        <taxon>Tracheophyta</taxon>
        <taxon>Spermatophyta</taxon>
        <taxon>Magnoliopsida</taxon>
        <taxon>Liliopsida</taxon>
        <taxon>Asparagales</taxon>
        <taxon>Asparagaceae</taxon>
        <taxon>Asparagoideae</taxon>
        <taxon>Asparagus</taxon>
    </lineage>
</organism>
<evidence type="ECO:0000256" key="2">
    <source>
        <dbReference type="SAM" id="Phobius"/>
    </source>
</evidence>
<name>A0A5P1EPB6_ASPOF</name>
<keyword evidence="2" id="KW-0472">Membrane</keyword>
<protein>
    <recommendedName>
        <fullName evidence="5">CASP-like protein</fullName>
    </recommendedName>
</protein>
<dbReference type="Gramene" id="ONK67848">
    <property type="protein sequence ID" value="ONK67848"/>
    <property type="gene ID" value="A4U43_C05F4410"/>
</dbReference>
<keyword evidence="4" id="KW-1185">Reference proteome</keyword>
<dbReference type="PANTHER" id="PTHR33573:SF57">
    <property type="entry name" value="CASP-LIKE PROTEIN 4B1"/>
    <property type="match status" value="1"/>
</dbReference>
<dbReference type="EMBL" id="CM007385">
    <property type="protein sequence ID" value="ONK67848.1"/>
    <property type="molecule type" value="Genomic_DNA"/>
</dbReference>
<dbReference type="Proteomes" id="UP000243459">
    <property type="component" value="Chromosome 5"/>
</dbReference>
<feature type="transmembrane region" description="Helical" evidence="2">
    <location>
        <begin position="105"/>
        <end position="124"/>
    </location>
</feature>
<feature type="compositionally biased region" description="Pro residues" evidence="1">
    <location>
        <begin position="10"/>
        <end position="19"/>
    </location>
</feature>
<reference evidence="4" key="1">
    <citation type="journal article" date="2017" name="Nat. Commun.">
        <title>The asparagus genome sheds light on the origin and evolution of a young Y chromosome.</title>
        <authorList>
            <person name="Harkess A."/>
            <person name="Zhou J."/>
            <person name="Xu C."/>
            <person name="Bowers J.E."/>
            <person name="Van der Hulst R."/>
            <person name="Ayyampalayam S."/>
            <person name="Mercati F."/>
            <person name="Riccardi P."/>
            <person name="McKain M.R."/>
            <person name="Kakrana A."/>
            <person name="Tang H."/>
            <person name="Ray J."/>
            <person name="Groenendijk J."/>
            <person name="Arikit S."/>
            <person name="Mathioni S.M."/>
            <person name="Nakano M."/>
            <person name="Shan H."/>
            <person name="Telgmann-Rauber A."/>
            <person name="Kanno A."/>
            <person name="Yue Z."/>
            <person name="Chen H."/>
            <person name="Li W."/>
            <person name="Chen Y."/>
            <person name="Xu X."/>
            <person name="Zhang Y."/>
            <person name="Luo S."/>
            <person name="Chen H."/>
            <person name="Gao J."/>
            <person name="Mao Z."/>
            <person name="Pires J.C."/>
            <person name="Luo M."/>
            <person name="Kudrna D."/>
            <person name="Wing R.A."/>
            <person name="Meyers B.C."/>
            <person name="Yi K."/>
            <person name="Kong H."/>
            <person name="Lavrijsen P."/>
            <person name="Sunseri F."/>
            <person name="Falavigna A."/>
            <person name="Ye Y."/>
            <person name="Leebens-Mack J.H."/>
            <person name="Chen G."/>
        </authorList>
    </citation>
    <scope>NUCLEOTIDE SEQUENCE [LARGE SCALE GENOMIC DNA]</scope>
    <source>
        <strain evidence="4">cv. DH0086</strain>
    </source>
</reference>
<feature type="transmembrane region" description="Helical" evidence="2">
    <location>
        <begin position="144"/>
        <end position="165"/>
    </location>
</feature>
<keyword evidence="2" id="KW-0812">Transmembrane</keyword>
<sequence length="176" mass="19315">MATAGDIETPPAPVTPPTPTDGVNRSLANGNAAVGRWKQEWSCGSGRMRISIYLVAIDFMAFLYSWIQLARFSSRRDFVAKQFAGMFDFVGDQLATRELEMEIDLHLVSQVVAYLLMSVMSAAIPMTNRMREGADNMFTDASVASISMTFFAFASSAVSALISGYKFSRQNINIQG</sequence>
<gene>
    <name evidence="3" type="ORF">A4U43_C05F4410</name>
</gene>
<evidence type="ECO:0008006" key="5">
    <source>
        <dbReference type="Google" id="ProtNLM"/>
    </source>
</evidence>
<accession>A0A5P1EPB6</accession>
<dbReference type="AlphaFoldDB" id="A0A5P1EPB6"/>